<comment type="caution">
    <text evidence="2">The sequence shown here is derived from an EMBL/GenBank/DDBJ whole genome shotgun (WGS) entry which is preliminary data.</text>
</comment>
<evidence type="ECO:0000313" key="3">
    <source>
        <dbReference type="Proteomes" id="UP000027190"/>
    </source>
</evidence>
<dbReference type="STRING" id="1280947.HY30_16185"/>
<proteinExistence type="predicted"/>
<evidence type="ECO:0000313" key="2">
    <source>
        <dbReference type="EMBL" id="KCZ58407.1"/>
    </source>
</evidence>
<dbReference type="PANTHER" id="PTHR42993:SF1">
    <property type="entry name" value="MAOC-LIKE DEHYDRATASE DOMAIN-CONTAINING PROTEIN"/>
    <property type="match status" value="1"/>
</dbReference>
<sequence>MTKFRVSVHELGRHINRQIGPSDWVTVWQEKIDLYAQAANDFNWIHVDVRRASAVFGGTIAHGLLTLSLAPPLAQELIEIDGIETDLNYGFDRVRFPAVVHGGDRVCLSLKILGVEPRGPGVLLRMEYRMDIEGRDKPAVVADWTFMLFPSPEALSRQADNSGNSSVD</sequence>
<dbReference type="Pfam" id="PF01575">
    <property type="entry name" value="MaoC_dehydratas"/>
    <property type="match status" value="1"/>
</dbReference>
<evidence type="ECO:0000259" key="1">
    <source>
        <dbReference type="Pfam" id="PF01575"/>
    </source>
</evidence>
<reference evidence="2 3" key="1">
    <citation type="journal article" date="2014" name="Antonie Van Leeuwenhoek">
        <title>Hyphomonas beringensis sp. nov. and Hyphomonas chukchiensis sp. nov., isolated from surface seawater of the Bering Sea and Chukchi Sea.</title>
        <authorList>
            <person name="Li C."/>
            <person name="Lai Q."/>
            <person name="Li G."/>
            <person name="Dong C."/>
            <person name="Wang J."/>
            <person name="Liao Y."/>
            <person name="Shao Z."/>
        </authorList>
    </citation>
    <scope>NUCLEOTIDE SEQUENCE [LARGE SCALE GENOMIC DNA]</scope>
    <source>
        <strain evidence="2 3">BH-BN04-4</strain>
    </source>
</reference>
<dbReference type="SUPFAM" id="SSF54637">
    <property type="entry name" value="Thioesterase/thiol ester dehydrase-isomerase"/>
    <property type="match status" value="1"/>
</dbReference>
<protein>
    <recommendedName>
        <fullName evidence="1">MaoC-like domain-containing protein</fullName>
    </recommendedName>
</protein>
<dbReference type="CDD" id="cd03450">
    <property type="entry name" value="NodN"/>
    <property type="match status" value="1"/>
</dbReference>
<organism evidence="2 3">
    <name type="scientific">Hyphomonas chukchiensis</name>
    <dbReference type="NCBI Taxonomy" id="1280947"/>
    <lineage>
        <taxon>Bacteria</taxon>
        <taxon>Pseudomonadati</taxon>
        <taxon>Pseudomonadota</taxon>
        <taxon>Alphaproteobacteria</taxon>
        <taxon>Hyphomonadales</taxon>
        <taxon>Hyphomonadaceae</taxon>
        <taxon>Hyphomonas</taxon>
    </lineage>
</organism>
<feature type="domain" description="MaoC-like" evidence="1">
    <location>
        <begin position="14"/>
        <end position="115"/>
    </location>
</feature>
<dbReference type="InterPro" id="IPR039375">
    <property type="entry name" value="NodN-like"/>
</dbReference>
<dbReference type="EMBL" id="AWFG01000021">
    <property type="protein sequence ID" value="KCZ58407.1"/>
    <property type="molecule type" value="Genomic_DNA"/>
</dbReference>
<dbReference type="RefSeq" id="WP_051615223.1">
    <property type="nucleotide sequence ID" value="NZ_AWFG01000021.1"/>
</dbReference>
<keyword evidence="3" id="KW-1185">Reference proteome</keyword>
<dbReference type="PANTHER" id="PTHR42993">
    <property type="entry name" value="MAOC-LIKE DEHYDRATASE DOMAIN-CONTAINING PROTEIN"/>
    <property type="match status" value="1"/>
</dbReference>
<accession>A0A062UC40</accession>
<dbReference type="AlphaFoldDB" id="A0A062UC40"/>
<name>A0A062UC40_9PROT</name>
<dbReference type="InterPro" id="IPR029069">
    <property type="entry name" value="HotDog_dom_sf"/>
</dbReference>
<dbReference type="eggNOG" id="COG2030">
    <property type="taxonomic scope" value="Bacteria"/>
</dbReference>
<dbReference type="Gene3D" id="3.10.129.10">
    <property type="entry name" value="Hotdog Thioesterase"/>
    <property type="match status" value="1"/>
</dbReference>
<dbReference type="PATRIC" id="fig|1280947.3.peg.1824"/>
<dbReference type="OrthoDB" id="9801735at2"/>
<gene>
    <name evidence="2" type="ORF">HY30_16185</name>
</gene>
<dbReference type="Proteomes" id="UP000027190">
    <property type="component" value="Unassembled WGS sequence"/>
</dbReference>
<dbReference type="InterPro" id="IPR002539">
    <property type="entry name" value="MaoC-like_dom"/>
</dbReference>